<reference evidence="11 12" key="1">
    <citation type="submission" date="2016-07" db="EMBL/GenBank/DDBJ databases">
        <title>Genomic analysis of zinc-resistant bacterium Mucilaginibacter pedocola TBZ30.</title>
        <authorList>
            <person name="Huang J."/>
            <person name="Tang J."/>
        </authorList>
    </citation>
    <scope>NUCLEOTIDE SEQUENCE [LARGE SCALE GENOMIC DNA]</scope>
    <source>
        <strain evidence="11 12">TBZ30</strain>
    </source>
</reference>
<evidence type="ECO:0000256" key="1">
    <source>
        <dbReference type="ARBA" id="ARBA00001668"/>
    </source>
</evidence>
<dbReference type="PROSITE" id="PS51068">
    <property type="entry name" value="FPG_CAT"/>
    <property type="match status" value="1"/>
</dbReference>
<feature type="domain" description="Formamidopyrimidine-DNA glycosylase catalytic" evidence="10">
    <location>
        <begin position="2"/>
        <end position="113"/>
    </location>
</feature>
<dbReference type="SMART" id="SM01232">
    <property type="entry name" value="H2TH"/>
    <property type="match status" value="1"/>
</dbReference>
<dbReference type="RefSeq" id="WP_078348653.1">
    <property type="nucleotide sequence ID" value="NZ_MBTF01000013.1"/>
</dbReference>
<evidence type="ECO:0000259" key="10">
    <source>
        <dbReference type="PROSITE" id="PS51068"/>
    </source>
</evidence>
<accession>A0A1S9PEF8</accession>
<dbReference type="Proteomes" id="UP000189739">
    <property type="component" value="Unassembled WGS sequence"/>
</dbReference>
<evidence type="ECO:0000313" key="12">
    <source>
        <dbReference type="Proteomes" id="UP000189739"/>
    </source>
</evidence>
<evidence type="ECO:0000256" key="6">
    <source>
        <dbReference type="ARBA" id="ARBA00023204"/>
    </source>
</evidence>
<keyword evidence="7" id="KW-0456">Lyase</keyword>
<evidence type="ECO:0000256" key="9">
    <source>
        <dbReference type="ARBA" id="ARBA00023295"/>
    </source>
</evidence>
<dbReference type="GO" id="GO:0003684">
    <property type="term" value="F:damaged DNA binding"/>
    <property type="evidence" value="ECO:0007669"/>
    <property type="project" value="InterPro"/>
</dbReference>
<dbReference type="SUPFAM" id="SSF46946">
    <property type="entry name" value="S13-like H2TH domain"/>
    <property type="match status" value="1"/>
</dbReference>
<evidence type="ECO:0000256" key="5">
    <source>
        <dbReference type="ARBA" id="ARBA00023125"/>
    </source>
</evidence>
<dbReference type="EMBL" id="MBTF01000013">
    <property type="protein sequence ID" value="OOQ59330.1"/>
    <property type="molecule type" value="Genomic_DNA"/>
</dbReference>
<comment type="caution">
    <text evidence="11">The sequence shown here is derived from an EMBL/GenBank/DDBJ whole genome shotgun (WGS) entry which is preliminary data.</text>
</comment>
<dbReference type="InterPro" id="IPR015886">
    <property type="entry name" value="H2TH_FPG"/>
</dbReference>
<proteinExistence type="inferred from homology"/>
<evidence type="ECO:0000256" key="2">
    <source>
        <dbReference type="ARBA" id="ARBA00009409"/>
    </source>
</evidence>
<comment type="similarity">
    <text evidence="2">Belongs to the FPG family.</text>
</comment>
<gene>
    <name evidence="11" type="ORF">BC343_27935</name>
</gene>
<evidence type="ECO:0000256" key="8">
    <source>
        <dbReference type="ARBA" id="ARBA00023268"/>
    </source>
</evidence>
<dbReference type="InterPro" id="IPR035937">
    <property type="entry name" value="FPG_N"/>
</dbReference>
<dbReference type="GO" id="GO:0016829">
    <property type="term" value="F:lyase activity"/>
    <property type="evidence" value="ECO:0007669"/>
    <property type="project" value="UniProtKB-KW"/>
</dbReference>
<protein>
    <submittedName>
        <fullName evidence="11">DNA-formamidopyrimidine glycosylase</fullName>
    </submittedName>
</protein>
<keyword evidence="6" id="KW-0234">DNA repair</keyword>
<dbReference type="GO" id="GO:0003906">
    <property type="term" value="F:DNA-(apurinic or apyrimidinic site) endonuclease activity"/>
    <property type="evidence" value="ECO:0007669"/>
    <property type="project" value="InterPro"/>
</dbReference>
<dbReference type="GO" id="GO:0034039">
    <property type="term" value="F:8-oxo-7,8-dihydroguanine DNA N-glycosylase activity"/>
    <property type="evidence" value="ECO:0007669"/>
    <property type="project" value="TreeGrafter"/>
</dbReference>
<keyword evidence="9" id="KW-0326">Glycosidase</keyword>
<dbReference type="Pfam" id="PF01149">
    <property type="entry name" value="Fapy_DNA_glyco"/>
    <property type="match status" value="1"/>
</dbReference>
<keyword evidence="4" id="KW-0378">Hydrolase</keyword>
<dbReference type="Gene3D" id="1.10.8.50">
    <property type="match status" value="1"/>
</dbReference>
<dbReference type="PANTHER" id="PTHR22993:SF9">
    <property type="entry name" value="FORMAMIDOPYRIMIDINE-DNA GLYCOSYLASE"/>
    <property type="match status" value="1"/>
</dbReference>
<sequence>MPELPDLQAFARNLDKKLAGKTLKHIVVHNAKKLNVTKEELSAKLEKQTLKQIYRDGKELYIKFSEGDILALHLMLHGKLFLFEGKNENKYSIIELLFTDDSGLVLTDFQGIATPTLNPGEKEAPDAVDENAGFDYLKAKLGKTKTNVKTVLLDQKIIRGIGNAYADEILWDAGISPFSASNKLPEEKIKDLVKSIHLVLKEAEKQILKSNPDIINGEVRDFMLIHNSKKKESPNGAPILIKEAGRKTYYTEEQTLYS</sequence>
<keyword evidence="5" id="KW-0238">DNA-binding</keyword>
<dbReference type="Pfam" id="PF06831">
    <property type="entry name" value="H2TH"/>
    <property type="match status" value="1"/>
</dbReference>
<dbReference type="SMART" id="SM00898">
    <property type="entry name" value="Fapy_DNA_glyco"/>
    <property type="match status" value="1"/>
</dbReference>
<organism evidence="11 12">
    <name type="scientific">Mucilaginibacter pedocola</name>
    <dbReference type="NCBI Taxonomy" id="1792845"/>
    <lineage>
        <taxon>Bacteria</taxon>
        <taxon>Pseudomonadati</taxon>
        <taxon>Bacteroidota</taxon>
        <taxon>Sphingobacteriia</taxon>
        <taxon>Sphingobacteriales</taxon>
        <taxon>Sphingobacteriaceae</taxon>
        <taxon>Mucilaginibacter</taxon>
    </lineage>
</organism>
<dbReference type="SUPFAM" id="SSF81624">
    <property type="entry name" value="N-terminal domain of MutM-like DNA repair proteins"/>
    <property type="match status" value="1"/>
</dbReference>
<comment type="catalytic activity">
    <reaction evidence="1">
        <text>Hydrolysis of DNA containing ring-opened 7-methylguanine residues, releasing 2,6-diamino-4-hydroxy-5-(N-methyl)formamidopyrimidine.</text>
        <dbReference type="EC" id="3.2.2.23"/>
    </reaction>
</comment>
<dbReference type="InterPro" id="IPR010979">
    <property type="entry name" value="Ribosomal_uS13-like_H2TH"/>
</dbReference>
<dbReference type="STRING" id="1792845.BC343_27935"/>
<dbReference type="GO" id="GO:0008270">
    <property type="term" value="F:zinc ion binding"/>
    <property type="evidence" value="ECO:0007669"/>
    <property type="project" value="InterPro"/>
</dbReference>
<evidence type="ECO:0000256" key="7">
    <source>
        <dbReference type="ARBA" id="ARBA00023239"/>
    </source>
</evidence>
<keyword evidence="12" id="KW-1185">Reference proteome</keyword>
<evidence type="ECO:0000256" key="3">
    <source>
        <dbReference type="ARBA" id="ARBA00022763"/>
    </source>
</evidence>
<dbReference type="Gene3D" id="3.20.190.10">
    <property type="entry name" value="MutM-like, N-terminal"/>
    <property type="match status" value="1"/>
</dbReference>
<name>A0A1S9PEF8_9SPHI</name>
<evidence type="ECO:0000256" key="4">
    <source>
        <dbReference type="ARBA" id="ARBA00022801"/>
    </source>
</evidence>
<dbReference type="GO" id="GO:0006284">
    <property type="term" value="P:base-excision repair"/>
    <property type="evidence" value="ECO:0007669"/>
    <property type="project" value="InterPro"/>
</dbReference>
<keyword evidence="3" id="KW-0227">DNA damage</keyword>
<dbReference type="AlphaFoldDB" id="A0A1S9PEF8"/>
<dbReference type="InterPro" id="IPR012319">
    <property type="entry name" value="FPG_cat"/>
</dbReference>
<keyword evidence="8" id="KW-0511">Multifunctional enzyme</keyword>
<evidence type="ECO:0000313" key="11">
    <source>
        <dbReference type="EMBL" id="OOQ59330.1"/>
    </source>
</evidence>
<dbReference type="OrthoDB" id="9800855at2"/>
<dbReference type="PANTHER" id="PTHR22993">
    <property type="entry name" value="FORMAMIDOPYRIMIDINE-DNA GLYCOSYLASE"/>
    <property type="match status" value="1"/>
</dbReference>